<reference evidence="1" key="1">
    <citation type="submission" date="2014-11" db="EMBL/GenBank/DDBJ databases">
        <authorList>
            <person name="Amaro Gonzalez C."/>
        </authorList>
    </citation>
    <scope>NUCLEOTIDE SEQUENCE</scope>
</reference>
<reference evidence="1" key="2">
    <citation type="journal article" date="2015" name="Fish Shellfish Immunol.">
        <title>Early steps in the European eel (Anguilla anguilla)-Vibrio vulnificus interaction in the gills: Role of the RtxA13 toxin.</title>
        <authorList>
            <person name="Callol A."/>
            <person name="Pajuelo D."/>
            <person name="Ebbesson L."/>
            <person name="Teles M."/>
            <person name="MacKenzie S."/>
            <person name="Amaro C."/>
        </authorList>
    </citation>
    <scope>NUCLEOTIDE SEQUENCE</scope>
</reference>
<accession>A0A0E9SS00</accession>
<dbReference type="EMBL" id="GBXM01065304">
    <property type="protein sequence ID" value="JAH43273.1"/>
    <property type="molecule type" value="Transcribed_RNA"/>
</dbReference>
<evidence type="ECO:0000313" key="1">
    <source>
        <dbReference type="EMBL" id="JAH43273.1"/>
    </source>
</evidence>
<sequence>MSGVYSNRALPGQVNLRFCTGHSSALHR</sequence>
<protein>
    <submittedName>
        <fullName evidence="1">Uncharacterized protein</fullName>
    </submittedName>
</protein>
<dbReference type="AlphaFoldDB" id="A0A0E9SS00"/>
<name>A0A0E9SS00_ANGAN</name>
<organism evidence="1">
    <name type="scientific">Anguilla anguilla</name>
    <name type="common">European freshwater eel</name>
    <name type="synonym">Muraena anguilla</name>
    <dbReference type="NCBI Taxonomy" id="7936"/>
    <lineage>
        <taxon>Eukaryota</taxon>
        <taxon>Metazoa</taxon>
        <taxon>Chordata</taxon>
        <taxon>Craniata</taxon>
        <taxon>Vertebrata</taxon>
        <taxon>Euteleostomi</taxon>
        <taxon>Actinopterygii</taxon>
        <taxon>Neopterygii</taxon>
        <taxon>Teleostei</taxon>
        <taxon>Anguilliformes</taxon>
        <taxon>Anguillidae</taxon>
        <taxon>Anguilla</taxon>
    </lineage>
</organism>
<proteinExistence type="predicted"/>